<dbReference type="SUPFAM" id="SSF48452">
    <property type="entry name" value="TPR-like"/>
    <property type="match status" value="1"/>
</dbReference>
<dbReference type="Proteomes" id="UP000195880">
    <property type="component" value="Chromosome"/>
</dbReference>
<dbReference type="OrthoDB" id="127785at2"/>
<dbReference type="AlphaFoldDB" id="A0A1Z1WRI7"/>
<protein>
    <recommendedName>
        <fullName evidence="3">Tetratricopeptide repeat protein</fullName>
    </recommendedName>
</protein>
<gene>
    <name evidence="1" type="ORF">SMD44_08533</name>
</gene>
<proteinExistence type="predicted"/>
<dbReference type="PANTHER" id="PTHR46082:SF6">
    <property type="entry name" value="AAA+ ATPASE DOMAIN-CONTAINING PROTEIN-RELATED"/>
    <property type="match status" value="1"/>
</dbReference>
<evidence type="ECO:0008006" key="3">
    <source>
        <dbReference type="Google" id="ProtNLM"/>
    </source>
</evidence>
<dbReference type="PANTHER" id="PTHR46082">
    <property type="entry name" value="ATP/GTP-BINDING PROTEIN-RELATED"/>
    <property type="match status" value="1"/>
</dbReference>
<evidence type="ECO:0000313" key="2">
    <source>
        <dbReference type="Proteomes" id="UP000195880"/>
    </source>
</evidence>
<dbReference type="EMBL" id="CP021748">
    <property type="protein sequence ID" value="ARX89046.1"/>
    <property type="molecule type" value="Genomic_DNA"/>
</dbReference>
<evidence type="ECO:0000313" key="1">
    <source>
        <dbReference type="EMBL" id="ARX89046.1"/>
    </source>
</evidence>
<accession>A0A1Z1WRI7</accession>
<sequence>MAPHFAAALAGRTLPRPASTELLPEAMKAVEGLRTAGSYAAAHDLARVVLAVSADVLGERHADTLRSRNNLAEVLYAQGEWRESEAEHRTTLRIRQEALGPLNPDTLRSRNNLAEVLYAQGKWQESEVEHRTTLLARREVLGADARTPCAAGPTSPGF</sequence>
<dbReference type="KEGG" id="salf:SMD44_08533"/>
<name>A0A1Z1WRI7_9ACTN</name>
<dbReference type="RefSeq" id="WP_087887113.1">
    <property type="nucleotide sequence ID" value="NZ_CP021748.1"/>
</dbReference>
<dbReference type="Pfam" id="PF13374">
    <property type="entry name" value="TPR_10"/>
    <property type="match status" value="1"/>
</dbReference>
<dbReference type="InterPro" id="IPR011990">
    <property type="entry name" value="TPR-like_helical_dom_sf"/>
</dbReference>
<reference evidence="1 2" key="1">
    <citation type="submission" date="2017-05" db="EMBL/GenBank/DDBJ databases">
        <title>Streptomyces alboflavus Genome sequencing and assembly.</title>
        <authorList>
            <person name="Wang Y."/>
            <person name="Du B."/>
            <person name="Ding Y."/>
            <person name="Liu H."/>
            <person name="Hou Q."/>
            <person name="Liu K."/>
            <person name="Wang C."/>
            <person name="Yao L."/>
        </authorList>
    </citation>
    <scope>NUCLEOTIDE SEQUENCE [LARGE SCALE GENOMIC DNA]</scope>
    <source>
        <strain evidence="1 2">MDJK44</strain>
    </source>
</reference>
<dbReference type="InterPro" id="IPR053137">
    <property type="entry name" value="NLR-like"/>
</dbReference>
<dbReference type="Pfam" id="PF13424">
    <property type="entry name" value="TPR_12"/>
    <property type="match status" value="1"/>
</dbReference>
<dbReference type="Gene3D" id="1.25.40.10">
    <property type="entry name" value="Tetratricopeptide repeat domain"/>
    <property type="match status" value="1"/>
</dbReference>
<keyword evidence="2" id="KW-1185">Reference proteome</keyword>
<organism evidence="1 2">
    <name type="scientific">Streptomyces alboflavus</name>
    <dbReference type="NCBI Taxonomy" id="67267"/>
    <lineage>
        <taxon>Bacteria</taxon>
        <taxon>Bacillati</taxon>
        <taxon>Actinomycetota</taxon>
        <taxon>Actinomycetes</taxon>
        <taxon>Kitasatosporales</taxon>
        <taxon>Streptomycetaceae</taxon>
        <taxon>Streptomyces</taxon>
    </lineage>
</organism>